<name>A0A167EF92_9GAMM</name>
<keyword evidence="11" id="KW-0460">Magnesium</keyword>
<protein>
    <recommendedName>
        <fullName evidence="4">6-phosphofructokinase</fullName>
        <ecNumber evidence="4">2.7.1.11</ecNumber>
    </recommendedName>
</protein>
<dbReference type="Proteomes" id="UP000076503">
    <property type="component" value="Unassembled WGS sequence"/>
</dbReference>
<evidence type="ECO:0000256" key="12">
    <source>
        <dbReference type="ARBA" id="ARBA00023152"/>
    </source>
</evidence>
<dbReference type="GO" id="GO:0070095">
    <property type="term" value="F:fructose-6-phosphate binding"/>
    <property type="evidence" value="ECO:0007669"/>
    <property type="project" value="TreeGrafter"/>
</dbReference>
<keyword evidence="10" id="KW-0067">ATP-binding</keyword>
<dbReference type="Pfam" id="PF00365">
    <property type="entry name" value="PFK"/>
    <property type="match status" value="1"/>
</dbReference>
<comment type="subcellular location">
    <subcellularLocation>
        <location evidence="2">Cytoplasm</location>
    </subcellularLocation>
</comment>
<evidence type="ECO:0000256" key="5">
    <source>
        <dbReference type="ARBA" id="ARBA00022490"/>
    </source>
</evidence>
<evidence type="ECO:0000256" key="2">
    <source>
        <dbReference type="ARBA" id="ARBA00004496"/>
    </source>
</evidence>
<dbReference type="GO" id="GO:0048029">
    <property type="term" value="F:monosaccharide binding"/>
    <property type="evidence" value="ECO:0007669"/>
    <property type="project" value="TreeGrafter"/>
</dbReference>
<dbReference type="GO" id="GO:0005945">
    <property type="term" value="C:6-phosphofructokinase complex"/>
    <property type="evidence" value="ECO:0007669"/>
    <property type="project" value="TreeGrafter"/>
</dbReference>
<reference evidence="16 17" key="1">
    <citation type="submission" date="2013-07" db="EMBL/GenBank/DDBJ databases">
        <title>Comparative Genomic and Metabolomic Analysis of Twelve Strains of Pseudoalteromonas luteoviolacea.</title>
        <authorList>
            <person name="Vynne N.G."/>
            <person name="Mansson M."/>
            <person name="Gram L."/>
        </authorList>
    </citation>
    <scope>NUCLEOTIDE SEQUENCE [LARGE SCALE GENOMIC DNA]</scope>
    <source>
        <strain evidence="16 17">H33</strain>
    </source>
</reference>
<comment type="pathway">
    <text evidence="3">Carbohydrate degradation; glycolysis; D-glyceraldehyde 3-phosphate and glycerone phosphate from D-glucose: step 3/4.</text>
</comment>
<proteinExistence type="inferred from homology"/>
<dbReference type="NCBIfam" id="NF002872">
    <property type="entry name" value="PRK03202.1"/>
    <property type="match status" value="1"/>
</dbReference>
<dbReference type="InterPro" id="IPR000023">
    <property type="entry name" value="Phosphofructokinase_dom"/>
</dbReference>
<dbReference type="Gene3D" id="3.40.50.450">
    <property type="match status" value="1"/>
</dbReference>
<evidence type="ECO:0000256" key="6">
    <source>
        <dbReference type="ARBA" id="ARBA00022679"/>
    </source>
</evidence>
<dbReference type="UniPathway" id="UPA00109">
    <property type="reaction ID" value="UER00182"/>
</dbReference>
<evidence type="ECO:0000256" key="10">
    <source>
        <dbReference type="ARBA" id="ARBA00022840"/>
    </source>
</evidence>
<keyword evidence="8" id="KW-0547">Nucleotide-binding</keyword>
<keyword evidence="7" id="KW-0479">Metal-binding</keyword>
<dbReference type="InterPro" id="IPR022953">
    <property type="entry name" value="ATP_PFK"/>
</dbReference>
<dbReference type="EC" id="2.7.1.11" evidence="4"/>
<evidence type="ECO:0000256" key="8">
    <source>
        <dbReference type="ARBA" id="ARBA00022741"/>
    </source>
</evidence>
<dbReference type="PANTHER" id="PTHR13697">
    <property type="entry name" value="PHOSPHOFRUCTOKINASE"/>
    <property type="match status" value="1"/>
</dbReference>
<dbReference type="GO" id="GO:0046872">
    <property type="term" value="F:metal ion binding"/>
    <property type="evidence" value="ECO:0007669"/>
    <property type="project" value="UniProtKB-KW"/>
</dbReference>
<accession>A0A167EF92</accession>
<dbReference type="GO" id="GO:0016208">
    <property type="term" value="F:AMP binding"/>
    <property type="evidence" value="ECO:0007669"/>
    <property type="project" value="TreeGrafter"/>
</dbReference>
<dbReference type="InterPro" id="IPR012003">
    <property type="entry name" value="ATP_PFK_prok-type"/>
</dbReference>
<evidence type="ECO:0000313" key="17">
    <source>
        <dbReference type="Proteomes" id="UP000076503"/>
    </source>
</evidence>
<dbReference type="RefSeq" id="WP_063361793.1">
    <property type="nucleotide sequence ID" value="NZ_AUXZ01000073.1"/>
</dbReference>
<comment type="similarity">
    <text evidence="13">Belongs to the phosphofructokinase type A (PFKA) family.</text>
</comment>
<dbReference type="Gene3D" id="3.40.50.460">
    <property type="entry name" value="Phosphofructokinase domain"/>
    <property type="match status" value="1"/>
</dbReference>
<evidence type="ECO:0000259" key="15">
    <source>
        <dbReference type="Pfam" id="PF00365"/>
    </source>
</evidence>
<comment type="cofactor">
    <cofactor evidence="1">
        <name>Mg(2+)</name>
        <dbReference type="ChEBI" id="CHEBI:18420"/>
    </cofactor>
</comment>
<evidence type="ECO:0000256" key="7">
    <source>
        <dbReference type="ARBA" id="ARBA00022723"/>
    </source>
</evidence>
<dbReference type="PRINTS" id="PR00476">
    <property type="entry name" value="PHFRCTKINASE"/>
</dbReference>
<keyword evidence="6" id="KW-0808">Transferase</keyword>
<dbReference type="OrthoDB" id="9802503at2"/>
<sequence length="330" mass="35625">MNRIAIITSGGDAPGMNAVIRAIVFSCHEQHIECFGFYHGYNGLINDEFILLTPELVSPIIQRGGTILKSARCKEMHQDAGVKQVANTLTKHKVDALIVIGGDGSFRGMMALQNYWPGNLIGVPATIDNDIACTDKTIGFASAVNTATQAIDKIRDTANAFERVFIIEVMGRRSGHIAFNVGLAAGAEAILSFENCNLKNLEQAKSHLIAQIQSQLVEQHTGFVIVLAENLWPNGPHGLQQALKDTANIESAVCVLGYIQRGGSPCPEDRILATELGIEAVRAAKNSTGIMVGKVSGQISRHCIIRATEQNKPVDQALHSAYHHISKLNN</sequence>
<feature type="domain" description="Phosphofructokinase" evidence="15">
    <location>
        <begin position="3"/>
        <end position="283"/>
    </location>
</feature>
<dbReference type="GO" id="GO:0030388">
    <property type="term" value="P:fructose 1,6-bisphosphate metabolic process"/>
    <property type="evidence" value="ECO:0007669"/>
    <property type="project" value="TreeGrafter"/>
</dbReference>
<evidence type="ECO:0000256" key="9">
    <source>
        <dbReference type="ARBA" id="ARBA00022777"/>
    </source>
</evidence>
<dbReference type="InterPro" id="IPR035966">
    <property type="entry name" value="PKF_sf"/>
</dbReference>
<dbReference type="GO" id="GO:0005524">
    <property type="term" value="F:ATP binding"/>
    <property type="evidence" value="ECO:0007669"/>
    <property type="project" value="UniProtKB-KW"/>
</dbReference>
<evidence type="ECO:0000313" key="16">
    <source>
        <dbReference type="EMBL" id="KZN50677.1"/>
    </source>
</evidence>
<keyword evidence="12" id="KW-0324">Glycolysis</keyword>
<dbReference type="PATRIC" id="fig|1365251.3.peg.2305"/>
<dbReference type="GO" id="GO:0003872">
    <property type="term" value="F:6-phosphofructokinase activity"/>
    <property type="evidence" value="ECO:0007669"/>
    <property type="project" value="UniProtKB-EC"/>
</dbReference>
<keyword evidence="9" id="KW-0418">Kinase</keyword>
<keyword evidence="5" id="KW-0963">Cytoplasm</keyword>
<dbReference type="GO" id="GO:0061621">
    <property type="term" value="P:canonical glycolysis"/>
    <property type="evidence" value="ECO:0007669"/>
    <property type="project" value="TreeGrafter"/>
</dbReference>
<dbReference type="GO" id="GO:0006002">
    <property type="term" value="P:fructose 6-phosphate metabolic process"/>
    <property type="evidence" value="ECO:0007669"/>
    <property type="project" value="InterPro"/>
</dbReference>
<evidence type="ECO:0000256" key="13">
    <source>
        <dbReference type="ARBA" id="ARBA00038478"/>
    </source>
</evidence>
<comment type="caution">
    <text evidence="16">The sequence shown here is derived from an EMBL/GenBank/DDBJ whole genome shotgun (WGS) entry which is preliminary data.</text>
</comment>
<evidence type="ECO:0000256" key="14">
    <source>
        <dbReference type="ARBA" id="ARBA00048070"/>
    </source>
</evidence>
<organism evidence="16 17">
    <name type="scientific">Pseudoalteromonas luteoviolacea H33</name>
    <dbReference type="NCBI Taxonomy" id="1365251"/>
    <lineage>
        <taxon>Bacteria</taxon>
        <taxon>Pseudomonadati</taxon>
        <taxon>Pseudomonadota</taxon>
        <taxon>Gammaproteobacteria</taxon>
        <taxon>Alteromonadales</taxon>
        <taxon>Pseudoalteromonadaceae</taxon>
        <taxon>Pseudoalteromonas</taxon>
    </lineage>
</organism>
<dbReference type="PIRSF" id="PIRSF000532">
    <property type="entry name" value="ATP_PFK_prok"/>
    <property type="match status" value="1"/>
</dbReference>
<dbReference type="PANTHER" id="PTHR13697:SF4">
    <property type="entry name" value="ATP-DEPENDENT 6-PHOSPHOFRUCTOKINASE"/>
    <property type="match status" value="1"/>
</dbReference>
<gene>
    <name evidence="16" type="ORF">N476_15420</name>
</gene>
<dbReference type="AlphaFoldDB" id="A0A167EF92"/>
<dbReference type="SUPFAM" id="SSF53784">
    <property type="entry name" value="Phosphofructokinase"/>
    <property type="match status" value="1"/>
</dbReference>
<evidence type="ECO:0000256" key="3">
    <source>
        <dbReference type="ARBA" id="ARBA00004679"/>
    </source>
</evidence>
<evidence type="ECO:0000256" key="11">
    <source>
        <dbReference type="ARBA" id="ARBA00022842"/>
    </source>
</evidence>
<evidence type="ECO:0000256" key="1">
    <source>
        <dbReference type="ARBA" id="ARBA00001946"/>
    </source>
</evidence>
<dbReference type="EMBL" id="AUXZ01000073">
    <property type="protein sequence ID" value="KZN50677.1"/>
    <property type="molecule type" value="Genomic_DNA"/>
</dbReference>
<evidence type="ECO:0000256" key="4">
    <source>
        <dbReference type="ARBA" id="ARBA00012055"/>
    </source>
</evidence>
<comment type="catalytic activity">
    <reaction evidence="14">
        <text>beta-D-fructose 6-phosphate + ATP = beta-D-fructose 1,6-bisphosphate + ADP + H(+)</text>
        <dbReference type="Rhea" id="RHEA:16109"/>
        <dbReference type="ChEBI" id="CHEBI:15378"/>
        <dbReference type="ChEBI" id="CHEBI:30616"/>
        <dbReference type="ChEBI" id="CHEBI:32966"/>
        <dbReference type="ChEBI" id="CHEBI:57634"/>
        <dbReference type="ChEBI" id="CHEBI:456216"/>
        <dbReference type="EC" id="2.7.1.11"/>
    </reaction>
</comment>
<dbReference type="GO" id="GO:0042802">
    <property type="term" value="F:identical protein binding"/>
    <property type="evidence" value="ECO:0007669"/>
    <property type="project" value="TreeGrafter"/>
</dbReference>